<feature type="compositionally biased region" description="Low complexity" evidence="1">
    <location>
        <begin position="146"/>
        <end position="160"/>
    </location>
</feature>
<evidence type="ECO:0000313" key="4">
    <source>
        <dbReference type="Proteomes" id="UP001165080"/>
    </source>
</evidence>
<dbReference type="InterPro" id="IPR034113">
    <property type="entry name" value="SCP_GAPR1-like"/>
</dbReference>
<dbReference type="GO" id="GO:0005576">
    <property type="term" value="C:extracellular region"/>
    <property type="evidence" value="ECO:0007669"/>
    <property type="project" value="InterPro"/>
</dbReference>
<organism evidence="3 4">
    <name type="scientific">Pleodorina starrii</name>
    <dbReference type="NCBI Taxonomy" id="330485"/>
    <lineage>
        <taxon>Eukaryota</taxon>
        <taxon>Viridiplantae</taxon>
        <taxon>Chlorophyta</taxon>
        <taxon>core chlorophytes</taxon>
        <taxon>Chlorophyceae</taxon>
        <taxon>CS clade</taxon>
        <taxon>Chlamydomonadales</taxon>
        <taxon>Volvocaceae</taxon>
        <taxon>Pleodorina</taxon>
    </lineage>
</organism>
<dbReference type="InterPro" id="IPR001283">
    <property type="entry name" value="CRISP-related"/>
</dbReference>
<dbReference type="PROSITE" id="PS01009">
    <property type="entry name" value="CRISP_1"/>
    <property type="match status" value="1"/>
</dbReference>
<dbReference type="EMBL" id="BRXU01000006">
    <property type="protein sequence ID" value="GLC52360.1"/>
    <property type="molecule type" value="Genomic_DNA"/>
</dbReference>
<dbReference type="InterPro" id="IPR018244">
    <property type="entry name" value="Allrgn_V5/Tpx1_CS"/>
</dbReference>
<keyword evidence="4" id="KW-1185">Reference proteome</keyword>
<dbReference type="Pfam" id="PF00188">
    <property type="entry name" value="CAP"/>
    <property type="match status" value="1"/>
</dbReference>
<dbReference type="PRINTS" id="PR00837">
    <property type="entry name" value="V5TPXLIKE"/>
</dbReference>
<reference evidence="3 4" key="1">
    <citation type="journal article" date="2023" name="Commun. Biol.">
        <title>Reorganization of the ancestral sex-determining regions during the evolution of trioecy in Pleodorina starrii.</title>
        <authorList>
            <person name="Takahashi K."/>
            <person name="Suzuki S."/>
            <person name="Kawai-Toyooka H."/>
            <person name="Yamamoto K."/>
            <person name="Hamaji T."/>
            <person name="Ootsuki R."/>
            <person name="Yamaguchi H."/>
            <person name="Kawachi M."/>
            <person name="Higashiyama T."/>
            <person name="Nozaki H."/>
        </authorList>
    </citation>
    <scope>NUCLEOTIDE SEQUENCE [LARGE SCALE GENOMIC DNA]</scope>
    <source>
        <strain evidence="3 4">NIES-4479</strain>
    </source>
</reference>
<dbReference type="SUPFAM" id="SSF55797">
    <property type="entry name" value="PR-1-like"/>
    <property type="match status" value="1"/>
</dbReference>
<dbReference type="Proteomes" id="UP001165080">
    <property type="component" value="Unassembled WGS sequence"/>
</dbReference>
<comment type="caution">
    <text evidence="3">The sequence shown here is derived from an EMBL/GenBank/DDBJ whole genome shotgun (WGS) entry which is preliminary data.</text>
</comment>
<dbReference type="AlphaFoldDB" id="A0A9W6BIG0"/>
<gene>
    <name evidence="3" type="primary">PLEST009069</name>
    <name evidence="3" type="ORF">PLESTB_000620800</name>
</gene>
<evidence type="ECO:0000313" key="3">
    <source>
        <dbReference type="EMBL" id="GLC52360.1"/>
    </source>
</evidence>
<dbReference type="SMART" id="SM00198">
    <property type="entry name" value="SCP"/>
    <property type="match status" value="1"/>
</dbReference>
<accession>A0A9W6BIG0</accession>
<dbReference type="InterPro" id="IPR035940">
    <property type="entry name" value="CAP_sf"/>
</dbReference>
<dbReference type="Gene3D" id="3.40.33.10">
    <property type="entry name" value="CAP"/>
    <property type="match status" value="1"/>
</dbReference>
<proteinExistence type="predicted"/>
<sequence>MASRDELQRAVARHNHYRAKHNAQPLIWDSELAASAQRWADRGVFEHSQPDGAYGENNALGCKDAEAATIAFYDEVAQYDFNRQGFSLATGHFTQVVWKGTQRIGIGIGQAGGRRFHVFHYAPAGNMQGCFESNVEPPRPSQQRLSAPPGSASAAHAKQA</sequence>
<name>A0A9W6BIG0_9CHLO</name>
<dbReference type="InterPro" id="IPR014044">
    <property type="entry name" value="CAP_dom"/>
</dbReference>
<feature type="region of interest" description="Disordered" evidence="1">
    <location>
        <begin position="131"/>
        <end position="160"/>
    </location>
</feature>
<evidence type="ECO:0000259" key="2">
    <source>
        <dbReference type="SMART" id="SM00198"/>
    </source>
</evidence>
<feature type="domain" description="SCP" evidence="2">
    <location>
        <begin position="5"/>
        <end position="129"/>
    </location>
</feature>
<dbReference type="PANTHER" id="PTHR10334">
    <property type="entry name" value="CYSTEINE-RICH SECRETORY PROTEIN-RELATED"/>
    <property type="match status" value="1"/>
</dbReference>
<dbReference type="CDD" id="cd05382">
    <property type="entry name" value="CAP_GAPR1-like"/>
    <property type="match status" value="1"/>
</dbReference>
<protein>
    <recommendedName>
        <fullName evidence="2">SCP domain-containing protein</fullName>
    </recommendedName>
</protein>
<evidence type="ECO:0000256" key="1">
    <source>
        <dbReference type="SAM" id="MobiDB-lite"/>
    </source>
</evidence>